<dbReference type="EMBL" id="JAOPHQ010000005">
    <property type="protein sequence ID" value="KAK0156500.1"/>
    <property type="molecule type" value="Genomic_DNA"/>
</dbReference>
<gene>
    <name evidence="1" type="ORF">N1851_000216</name>
</gene>
<accession>A0AA47PC11</accession>
<dbReference type="PANTHER" id="PTHR33332">
    <property type="entry name" value="REVERSE TRANSCRIPTASE DOMAIN-CONTAINING PROTEIN"/>
    <property type="match status" value="1"/>
</dbReference>
<keyword evidence="2" id="KW-1185">Reference proteome</keyword>
<protein>
    <recommendedName>
        <fullName evidence="3">Reverse transcriptase</fullName>
    </recommendedName>
</protein>
<sequence length="272" mass="30521">MVFPITATQTTLNYSSFPSSDSLIATRISDCLADISIWMSVHHLKLNLKKAELLFLPGKDCPHMDLLWVLHQLRGTSASYWRTNCAAQPTSVVTRSYRFALQHLLNLQLLVQALVISCLDYCNSLLAGLPAAAIKPLQRIQNTAARLVYNLPKFSHVTPLFRDLHWLPVAARIRFKTMVLAYKDVNGFAPTYLQALVRPHAPARALRITTSAGRLVLPSLRASKGRTAKSQLFCLSATMVDQLPADVRTTESITCFRKRFKTHLFRVHLDPA</sequence>
<reference evidence="1" key="1">
    <citation type="journal article" date="2023" name="Front. Mar. Sci.">
        <title>A new Merluccius polli reference genome to investigate the effects of global change in West African waters.</title>
        <authorList>
            <person name="Mateo J.L."/>
            <person name="Blanco-Fernandez C."/>
            <person name="Garcia-Vazquez E."/>
            <person name="Machado-Schiaffino G."/>
        </authorList>
    </citation>
    <scope>NUCLEOTIDE SEQUENCE</scope>
    <source>
        <strain evidence="1">C29</strain>
        <tissue evidence="1">Fin</tissue>
    </source>
</reference>
<evidence type="ECO:0008006" key="3">
    <source>
        <dbReference type="Google" id="ProtNLM"/>
    </source>
</evidence>
<evidence type="ECO:0000313" key="1">
    <source>
        <dbReference type="EMBL" id="KAK0156500.1"/>
    </source>
</evidence>
<comment type="caution">
    <text evidence="1">The sequence shown here is derived from an EMBL/GenBank/DDBJ whole genome shotgun (WGS) entry which is preliminary data.</text>
</comment>
<organism evidence="1 2">
    <name type="scientific">Merluccius polli</name>
    <name type="common">Benguela hake</name>
    <name type="synonym">Merluccius cadenati</name>
    <dbReference type="NCBI Taxonomy" id="89951"/>
    <lineage>
        <taxon>Eukaryota</taxon>
        <taxon>Metazoa</taxon>
        <taxon>Chordata</taxon>
        <taxon>Craniata</taxon>
        <taxon>Vertebrata</taxon>
        <taxon>Euteleostomi</taxon>
        <taxon>Actinopterygii</taxon>
        <taxon>Neopterygii</taxon>
        <taxon>Teleostei</taxon>
        <taxon>Neoteleostei</taxon>
        <taxon>Acanthomorphata</taxon>
        <taxon>Zeiogadaria</taxon>
        <taxon>Gadariae</taxon>
        <taxon>Gadiformes</taxon>
        <taxon>Gadoidei</taxon>
        <taxon>Merlucciidae</taxon>
        <taxon>Merluccius</taxon>
    </lineage>
</organism>
<proteinExistence type="predicted"/>
<evidence type="ECO:0000313" key="2">
    <source>
        <dbReference type="Proteomes" id="UP001174136"/>
    </source>
</evidence>
<dbReference type="AlphaFoldDB" id="A0AA47PC11"/>
<name>A0AA47PC11_MERPO</name>
<dbReference type="Proteomes" id="UP001174136">
    <property type="component" value="Unassembled WGS sequence"/>
</dbReference>